<evidence type="ECO:0000313" key="1">
    <source>
        <dbReference type="EMBL" id="MED6167067.1"/>
    </source>
</evidence>
<organism evidence="1 2">
    <name type="scientific">Stylosanthes scabra</name>
    <dbReference type="NCBI Taxonomy" id="79078"/>
    <lineage>
        <taxon>Eukaryota</taxon>
        <taxon>Viridiplantae</taxon>
        <taxon>Streptophyta</taxon>
        <taxon>Embryophyta</taxon>
        <taxon>Tracheophyta</taxon>
        <taxon>Spermatophyta</taxon>
        <taxon>Magnoliopsida</taxon>
        <taxon>eudicotyledons</taxon>
        <taxon>Gunneridae</taxon>
        <taxon>Pentapetalae</taxon>
        <taxon>rosids</taxon>
        <taxon>fabids</taxon>
        <taxon>Fabales</taxon>
        <taxon>Fabaceae</taxon>
        <taxon>Papilionoideae</taxon>
        <taxon>50 kb inversion clade</taxon>
        <taxon>dalbergioids sensu lato</taxon>
        <taxon>Dalbergieae</taxon>
        <taxon>Pterocarpus clade</taxon>
        <taxon>Stylosanthes</taxon>
    </lineage>
</organism>
<protein>
    <submittedName>
        <fullName evidence="1">Uncharacterized protein</fullName>
    </submittedName>
</protein>
<dbReference type="EMBL" id="JASCZI010133646">
    <property type="protein sequence ID" value="MED6167067.1"/>
    <property type="molecule type" value="Genomic_DNA"/>
</dbReference>
<dbReference type="Proteomes" id="UP001341840">
    <property type="component" value="Unassembled WGS sequence"/>
</dbReference>
<proteinExistence type="predicted"/>
<comment type="caution">
    <text evidence="1">The sequence shown here is derived from an EMBL/GenBank/DDBJ whole genome shotgun (WGS) entry which is preliminary data.</text>
</comment>
<gene>
    <name evidence="1" type="ORF">PIB30_115535</name>
</gene>
<accession>A0ABU6V2D2</accession>
<reference evidence="1 2" key="1">
    <citation type="journal article" date="2023" name="Plants (Basel)">
        <title>Bridging the Gap: Combining Genomics and Transcriptomics Approaches to Understand Stylosanthes scabra, an Orphan Legume from the Brazilian Caatinga.</title>
        <authorList>
            <person name="Ferreira-Neto J.R.C."/>
            <person name="da Silva M.D."/>
            <person name="Binneck E."/>
            <person name="de Melo N.F."/>
            <person name="da Silva R.H."/>
            <person name="de Melo A.L.T.M."/>
            <person name="Pandolfi V."/>
            <person name="Bustamante F.O."/>
            <person name="Brasileiro-Vidal A.C."/>
            <person name="Benko-Iseppon A.M."/>
        </authorList>
    </citation>
    <scope>NUCLEOTIDE SEQUENCE [LARGE SCALE GENOMIC DNA]</scope>
    <source>
        <tissue evidence="1">Leaves</tissue>
    </source>
</reference>
<name>A0ABU6V2D2_9FABA</name>
<evidence type="ECO:0000313" key="2">
    <source>
        <dbReference type="Proteomes" id="UP001341840"/>
    </source>
</evidence>
<sequence>MEDSNCLKNPPEFLYISNTIPTCPPCSNVLIAAAKEPAMRVTIAAHELLLPTNADPAAAIPVSKGPAMAKALFIFNAMFPSLS</sequence>
<keyword evidence="2" id="KW-1185">Reference proteome</keyword>